<evidence type="ECO:0000313" key="1">
    <source>
        <dbReference type="EMBL" id="KAH7962898.1"/>
    </source>
</evidence>
<comment type="caution">
    <text evidence="1">The sequence shown here is derived from an EMBL/GenBank/DDBJ whole genome shotgun (WGS) entry which is preliminary data.</text>
</comment>
<protein>
    <submittedName>
        <fullName evidence="1">Uncharacterized protein</fullName>
    </submittedName>
</protein>
<dbReference type="Proteomes" id="UP000821837">
    <property type="component" value="Chromosome 3"/>
</dbReference>
<gene>
    <name evidence="1" type="ORF">HPB52_018586</name>
</gene>
<organism evidence="1 2">
    <name type="scientific">Rhipicephalus sanguineus</name>
    <name type="common">Brown dog tick</name>
    <name type="synonym">Ixodes sanguineus</name>
    <dbReference type="NCBI Taxonomy" id="34632"/>
    <lineage>
        <taxon>Eukaryota</taxon>
        <taxon>Metazoa</taxon>
        <taxon>Ecdysozoa</taxon>
        <taxon>Arthropoda</taxon>
        <taxon>Chelicerata</taxon>
        <taxon>Arachnida</taxon>
        <taxon>Acari</taxon>
        <taxon>Parasitiformes</taxon>
        <taxon>Ixodida</taxon>
        <taxon>Ixodoidea</taxon>
        <taxon>Ixodidae</taxon>
        <taxon>Rhipicephalinae</taxon>
        <taxon>Rhipicephalus</taxon>
        <taxon>Rhipicephalus</taxon>
    </lineage>
</organism>
<sequence>MPEVLSSRLTFEQMLPLEKAFQTRALFCEFRVRLLDLELPLEPDLDLELLLDDSDATQTPVSASCFERPLERERLLEGKATGEDLRHAYE</sequence>
<name>A0A9D4Q1W7_RHISA</name>
<reference evidence="1" key="2">
    <citation type="submission" date="2021-09" db="EMBL/GenBank/DDBJ databases">
        <authorList>
            <person name="Jia N."/>
            <person name="Wang J."/>
            <person name="Shi W."/>
            <person name="Du L."/>
            <person name="Sun Y."/>
            <person name="Zhan W."/>
            <person name="Jiang J."/>
            <person name="Wang Q."/>
            <person name="Zhang B."/>
            <person name="Ji P."/>
            <person name="Sakyi L.B."/>
            <person name="Cui X."/>
            <person name="Yuan T."/>
            <person name="Jiang B."/>
            <person name="Yang W."/>
            <person name="Lam T.T.-Y."/>
            <person name="Chang Q."/>
            <person name="Ding S."/>
            <person name="Wang X."/>
            <person name="Zhu J."/>
            <person name="Ruan X."/>
            <person name="Zhao L."/>
            <person name="Wei J."/>
            <person name="Que T."/>
            <person name="Du C."/>
            <person name="Cheng J."/>
            <person name="Dai P."/>
            <person name="Han X."/>
            <person name="Huang E."/>
            <person name="Gao Y."/>
            <person name="Liu J."/>
            <person name="Shao H."/>
            <person name="Ye R."/>
            <person name="Li L."/>
            <person name="Wei W."/>
            <person name="Wang X."/>
            <person name="Wang C."/>
            <person name="Huo Q."/>
            <person name="Li W."/>
            <person name="Guo W."/>
            <person name="Chen H."/>
            <person name="Chen S."/>
            <person name="Zhou L."/>
            <person name="Zhou L."/>
            <person name="Ni X."/>
            <person name="Tian J."/>
            <person name="Zhou Y."/>
            <person name="Sheng Y."/>
            <person name="Liu T."/>
            <person name="Pan Y."/>
            <person name="Xia L."/>
            <person name="Li J."/>
            <person name="Zhao F."/>
            <person name="Cao W."/>
        </authorList>
    </citation>
    <scope>NUCLEOTIDE SEQUENCE</scope>
    <source>
        <strain evidence="1">Rsan-2018</strain>
        <tissue evidence="1">Larvae</tissue>
    </source>
</reference>
<accession>A0A9D4Q1W7</accession>
<dbReference type="EMBL" id="JABSTV010001249">
    <property type="protein sequence ID" value="KAH7962898.1"/>
    <property type="molecule type" value="Genomic_DNA"/>
</dbReference>
<proteinExistence type="predicted"/>
<dbReference type="AlphaFoldDB" id="A0A9D4Q1W7"/>
<reference evidence="1" key="1">
    <citation type="journal article" date="2020" name="Cell">
        <title>Large-Scale Comparative Analyses of Tick Genomes Elucidate Their Genetic Diversity and Vector Capacities.</title>
        <authorList>
            <consortium name="Tick Genome and Microbiome Consortium (TIGMIC)"/>
            <person name="Jia N."/>
            <person name="Wang J."/>
            <person name="Shi W."/>
            <person name="Du L."/>
            <person name="Sun Y."/>
            <person name="Zhan W."/>
            <person name="Jiang J.F."/>
            <person name="Wang Q."/>
            <person name="Zhang B."/>
            <person name="Ji P."/>
            <person name="Bell-Sakyi L."/>
            <person name="Cui X.M."/>
            <person name="Yuan T.T."/>
            <person name="Jiang B.G."/>
            <person name="Yang W.F."/>
            <person name="Lam T.T."/>
            <person name="Chang Q.C."/>
            <person name="Ding S.J."/>
            <person name="Wang X.J."/>
            <person name="Zhu J.G."/>
            <person name="Ruan X.D."/>
            <person name="Zhao L."/>
            <person name="Wei J.T."/>
            <person name="Ye R.Z."/>
            <person name="Que T.C."/>
            <person name="Du C.H."/>
            <person name="Zhou Y.H."/>
            <person name="Cheng J.X."/>
            <person name="Dai P.F."/>
            <person name="Guo W.B."/>
            <person name="Han X.H."/>
            <person name="Huang E.J."/>
            <person name="Li L.F."/>
            <person name="Wei W."/>
            <person name="Gao Y.C."/>
            <person name="Liu J.Z."/>
            <person name="Shao H.Z."/>
            <person name="Wang X."/>
            <person name="Wang C.C."/>
            <person name="Yang T.C."/>
            <person name="Huo Q.B."/>
            <person name="Li W."/>
            <person name="Chen H.Y."/>
            <person name="Chen S.E."/>
            <person name="Zhou L.G."/>
            <person name="Ni X.B."/>
            <person name="Tian J.H."/>
            <person name="Sheng Y."/>
            <person name="Liu T."/>
            <person name="Pan Y.S."/>
            <person name="Xia L.Y."/>
            <person name="Li J."/>
            <person name="Zhao F."/>
            <person name="Cao W.C."/>
        </authorList>
    </citation>
    <scope>NUCLEOTIDE SEQUENCE</scope>
    <source>
        <strain evidence="1">Rsan-2018</strain>
    </source>
</reference>
<keyword evidence="2" id="KW-1185">Reference proteome</keyword>
<evidence type="ECO:0000313" key="2">
    <source>
        <dbReference type="Proteomes" id="UP000821837"/>
    </source>
</evidence>